<dbReference type="PANTHER" id="PTHR10165">
    <property type="entry name" value="LIPID PHOSPHATE PHOSPHATASE"/>
    <property type="match status" value="1"/>
</dbReference>
<evidence type="ECO:0000256" key="4">
    <source>
        <dbReference type="ARBA" id="ARBA00022989"/>
    </source>
</evidence>
<evidence type="ECO:0000256" key="5">
    <source>
        <dbReference type="ARBA" id="ARBA00023136"/>
    </source>
</evidence>
<dbReference type="InterPro" id="IPR043216">
    <property type="entry name" value="PAP-like"/>
</dbReference>
<evidence type="ECO:0000256" key="6">
    <source>
        <dbReference type="SAM" id="MobiDB-lite"/>
    </source>
</evidence>
<proteinExistence type="inferred from homology"/>
<dbReference type="Proteomes" id="UP000308652">
    <property type="component" value="Unassembled WGS sequence"/>
</dbReference>
<name>A0A5C3M529_9AGAR</name>
<dbReference type="Pfam" id="PF01569">
    <property type="entry name" value="PAP2"/>
    <property type="match status" value="1"/>
</dbReference>
<dbReference type="InterPro" id="IPR036938">
    <property type="entry name" value="PAP2/HPO_sf"/>
</dbReference>
<sequence>MNFKLWIQRRFGDDAFDWIDRSYATDWLFVTLIWLLSFVVSSTPVFERDFSPHDPLISHPHKPNQIGSLLNNTIALYVPILLILIWGTIRRSLREIHHGAIAVFASRGLARLITEFVKHRVGRLRPDFLARCKWSKALGECTGKIDKILDGRKSFPSGHSSTAFSGMVVLSLWLAGQTAAWCFHAPKSAASWRSSRMGAFALTLLPLFWATYVALTRVEDYRHHKEDVIVGSLIGILTASICYLIFWPNPFSVENHAQQASGRPRSLYSSTNNGRPNNTEFELTRLEDEIDNV</sequence>
<dbReference type="GO" id="GO:0016020">
    <property type="term" value="C:membrane"/>
    <property type="evidence" value="ECO:0007669"/>
    <property type="project" value="UniProtKB-SubCell"/>
</dbReference>
<feature type="transmembrane region" description="Helical" evidence="7">
    <location>
        <begin position="198"/>
        <end position="216"/>
    </location>
</feature>
<dbReference type="GO" id="GO:0046839">
    <property type="term" value="P:phospholipid dephosphorylation"/>
    <property type="evidence" value="ECO:0007669"/>
    <property type="project" value="TreeGrafter"/>
</dbReference>
<gene>
    <name evidence="9" type="ORF">BDQ12DRAFT_681312</name>
</gene>
<evidence type="ECO:0000256" key="2">
    <source>
        <dbReference type="ARBA" id="ARBA00008816"/>
    </source>
</evidence>
<dbReference type="Gene3D" id="1.20.144.10">
    <property type="entry name" value="Phosphatidic acid phosphatase type 2/haloperoxidase"/>
    <property type="match status" value="1"/>
</dbReference>
<comment type="similarity">
    <text evidence="2">Belongs to the PA-phosphatase related phosphoesterase family.</text>
</comment>
<comment type="subcellular location">
    <subcellularLocation>
        <location evidence="1">Membrane</location>
        <topology evidence="1">Multi-pass membrane protein</topology>
    </subcellularLocation>
</comment>
<keyword evidence="5 7" id="KW-0472">Membrane</keyword>
<keyword evidence="3 7" id="KW-0812">Transmembrane</keyword>
<accession>A0A5C3M529</accession>
<feature type="transmembrane region" description="Helical" evidence="7">
    <location>
        <begin position="162"/>
        <end position="186"/>
    </location>
</feature>
<evidence type="ECO:0000256" key="1">
    <source>
        <dbReference type="ARBA" id="ARBA00004141"/>
    </source>
</evidence>
<dbReference type="InterPro" id="IPR000326">
    <property type="entry name" value="PAP2/HPO"/>
</dbReference>
<dbReference type="OrthoDB" id="10030083at2759"/>
<feature type="transmembrane region" description="Helical" evidence="7">
    <location>
        <begin position="228"/>
        <end position="246"/>
    </location>
</feature>
<feature type="compositionally biased region" description="Polar residues" evidence="6">
    <location>
        <begin position="263"/>
        <end position="281"/>
    </location>
</feature>
<protein>
    <submittedName>
        <fullName evidence="9">Lipid phosphate phosphatase 1</fullName>
    </submittedName>
</protein>
<dbReference type="STRING" id="68775.A0A5C3M529"/>
<organism evidence="9 10">
    <name type="scientific">Crucibulum laeve</name>
    <dbReference type="NCBI Taxonomy" id="68775"/>
    <lineage>
        <taxon>Eukaryota</taxon>
        <taxon>Fungi</taxon>
        <taxon>Dikarya</taxon>
        <taxon>Basidiomycota</taxon>
        <taxon>Agaricomycotina</taxon>
        <taxon>Agaricomycetes</taxon>
        <taxon>Agaricomycetidae</taxon>
        <taxon>Agaricales</taxon>
        <taxon>Agaricineae</taxon>
        <taxon>Nidulariaceae</taxon>
        <taxon>Crucibulum</taxon>
    </lineage>
</organism>
<keyword evidence="10" id="KW-1185">Reference proteome</keyword>
<reference evidence="9 10" key="1">
    <citation type="journal article" date="2019" name="Nat. Ecol. Evol.">
        <title>Megaphylogeny resolves global patterns of mushroom evolution.</title>
        <authorList>
            <person name="Varga T."/>
            <person name="Krizsan K."/>
            <person name="Foldi C."/>
            <person name="Dima B."/>
            <person name="Sanchez-Garcia M."/>
            <person name="Sanchez-Ramirez S."/>
            <person name="Szollosi G.J."/>
            <person name="Szarkandi J.G."/>
            <person name="Papp V."/>
            <person name="Albert L."/>
            <person name="Andreopoulos W."/>
            <person name="Angelini C."/>
            <person name="Antonin V."/>
            <person name="Barry K.W."/>
            <person name="Bougher N.L."/>
            <person name="Buchanan P."/>
            <person name="Buyck B."/>
            <person name="Bense V."/>
            <person name="Catcheside P."/>
            <person name="Chovatia M."/>
            <person name="Cooper J."/>
            <person name="Damon W."/>
            <person name="Desjardin D."/>
            <person name="Finy P."/>
            <person name="Geml J."/>
            <person name="Haridas S."/>
            <person name="Hughes K."/>
            <person name="Justo A."/>
            <person name="Karasinski D."/>
            <person name="Kautmanova I."/>
            <person name="Kiss B."/>
            <person name="Kocsube S."/>
            <person name="Kotiranta H."/>
            <person name="LaButti K.M."/>
            <person name="Lechner B.E."/>
            <person name="Liimatainen K."/>
            <person name="Lipzen A."/>
            <person name="Lukacs Z."/>
            <person name="Mihaltcheva S."/>
            <person name="Morgado L.N."/>
            <person name="Niskanen T."/>
            <person name="Noordeloos M.E."/>
            <person name="Ohm R.A."/>
            <person name="Ortiz-Santana B."/>
            <person name="Ovrebo C."/>
            <person name="Racz N."/>
            <person name="Riley R."/>
            <person name="Savchenko A."/>
            <person name="Shiryaev A."/>
            <person name="Soop K."/>
            <person name="Spirin V."/>
            <person name="Szebenyi C."/>
            <person name="Tomsovsky M."/>
            <person name="Tulloss R.E."/>
            <person name="Uehling J."/>
            <person name="Grigoriev I.V."/>
            <person name="Vagvolgyi C."/>
            <person name="Papp T."/>
            <person name="Martin F.M."/>
            <person name="Miettinen O."/>
            <person name="Hibbett D.S."/>
            <person name="Nagy L.G."/>
        </authorList>
    </citation>
    <scope>NUCLEOTIDE SEQUENCE [LARGE SCALE GENOMIC DNA]</scope>
    <source>
        <strain evidence="9 10">CBS 166.37</strain>
    </source>
</reference>
<dbReference type="EMBL" id="ML213598">
    <property type="protein sequence ID" value="TFK39833.1"/>
    <property type="molecule type" value="Genomic_DNA"/>
</dbReference>
<dbReference type="SMART" id="SM00014">
    <property type="entry name" value="acidPPc"/>
    <property type="match status" value="1"/>
</dbReference>
<evidence type="ECO:0000256" key="7">
    <source>
        <dbReference type="SAM" id="Phobius"/>
    </source>
</evidence>
<dbReference type="CDD" id="cd03390">
    <property type="entry name" value="PAP2_containing_1_like"/>
    <property type="match status" value="1"/>
</dbReference>
<dbReference type="GO" id="GO:0008195">
    <property type="term" value="F:phosphatidate phosphatase activity"/>
    <property type="evidence" value="ECO:0007669"/>
    <property type="project" value="TreeGrafter"/>
</dbReference>
<evidence type="ECO:0000256" key="3">
    <source>
        <dbReference type="ARBA" id="ARBA00022692"/>
    </source>
</evidence>
<keyword evidence="4 7" id="KW-1133">Transmembrane helix</keyword>
<evidence type="ECO:0000313" key="9">
    <source>
        <dbReference type="EMBL" id="TFK39833.1"/>
    </source>
</evidence>
<feature type="transmembrane region" description="Helical" evidence="7">
    <location>
        <begin position="66"/>
        <end position="89"/>
    </location>
</feature>
<evidence type="ECO:0000259" key="8">
    <source>
        <dbReference type="SMART" id="SM00014"/>
    </source>
</evidence>
<evidence type="ECO:0000313" key="10">
    <source>
        <dbReference type="Proteomes" id="UP000308652"/>
    </source>
</evidence>
<dbReference type="SUPFAM" id="SSF48317">
    <property type="entry name" value="Acid phosphatase/Vanadium-dependent haloperoxidase"/>
    <property type="match status" value="1"/>
</dbReference>
<feature type="domain" description="Phosphatidic acid phosphatase type 2/haloperoxidase" evidence="8">
    <location>
        <begin position="98"/>
        <end position="243"/>
    </location>
</feature>
<dbReference type="PANTHER" id="PTHR10165:SF35">
    <property type="entry name" value="RE23632P"/>
    <property type="match status" value="1"/>
</dbReference>
<feature type="transmembrane region" description="Helical" evidence="7">
    <location>
        <begin position="27"/>
        <end position="46"/>
    </location>
</feature>
<dbReference type="GO" id="GO:0006644">
    <property type="term" value="P:phospholipid metabolic process"/>
    <property type="evidence" value="ECO:0007669"/>
    <property type="project" value="InterPro"/>
</dbReference>
<feature type="region of interest" description="Disordered" evidence="6">
    <location>
        <begin position="263"/>
        <end position="282"/>
    </location>
</feature>
<dbReference type="AlphaFoldDB" id="A0A5C3M529"/>